<dbReference type="Proteomes" id="UP001231362">
    <property type="component" value="Unassembled WGS sequence"/>
</dbReference>
<comment type="similarity">
    <text evidence="3">Belongs to the bacterial microcompartments protein family.</text>
</comment>
<dbReference type="PANTHER" id="PTHR33941">
    <property type="entry name" value="PROPANEDIOL UTILIZATION PROTEIN PDUA"/>
    <property type="match status" value="1"/>
</dbReference>
<proteinExistence type="inferred from homology"/>
<evidence type="ECO:0000256" key="2">
    <source>
        <dbReference type="ARBA" id="ARBA00024446"/>
    </source>
</evidence>
<reference evidence="6 7" key="1">
    <citation type="submission" date="2023-07" db="EMBL/GenBank/DDBJ databases">
        <title>Genomic Encyclopedia of Type Strains, Phase IV (KMG-IV): sequencing the most valuable type-strain genomes for metagenomic binning, comparative biology and taxonomic classification.</title>
        <authorList>
            <person name="Goeker M."/>
        </authorList>
    </citation>
    <scope>NUCLEOTIDE SEQUENCE [LARGE SCALE GENOMIC DNA]</scope>
    <source>
        <strain evidence="6 7">DSM 23948</strain>
    </source>
</reference>
<gene>
    <name evidence="6" type="ORF">J2S07_003189</name>
</gene>
<dbReference type="SUPFAM" id="SSF143414">
    <property type="entry name" value="CcmK-like"/>
    <property type="match status" value="1"/>
</dbReference>
<organism evidence="6 7">
    <name type="scientific">Anoxybacillus andreesenii</name>
    <dbReference type="NCBI Taxonomy" id="1325932"/>
    <lineage>
        <taxon>Bacteria</taxon>
        <taxon>Bacillati</taxon>
        <taxon>Bacillota</taxon>
        <taxon>Bacilli</taxon>
        <taxon>Bacillales</taxon>
        <taxon>Anoxybacillaceae</taxon>
        <taxon>Anoxybacillus</taxon>
    </lineage>
</organism>
<dbReference type="InterPro" id="IPR000249">
    <property type="entry name" value="BMC_dom"/>
</dbReference>
<comment type="subcellular location">
    <subcellularLocation>
        <location evidence="1">Bacterial microcompartment</location>
    </subcellularLocation>
</comment>
<dbReference type="InterPro" id="IPR037233">
    <property type="entry name" value="CcmK-like_sf"/>
</dbReference>
<dbReference type="SMART" id="SM00877">
    <property type="entry name" value="BMC"/>
    <property type="match status" value="1"/>
</dbReference>
<protein>
    <submittedName>
        <fullName evidence="6">Microcompartment protein CcmL/EutN</fullName>
    </submittedName>
</protein>
<name>A0ABT9V7D3_9BACL</name>
<keyword evidence="7" id="KW-1185">Reference proteome</keyword>
<dbReference type="InterPro" id="IPR050575">
    <property type="entry name" value="BMC_shell"/>
</dbReference>
<feature type="compositionally biased region" description="Basic residues" evidence="4">
    <location>
        <begin position="119"/>
        <end position="131"/>
    </location>
</feature>
<dbReference type="EMBL" id="JAUSTU010000016">
    <property type="protein sequence ID" value="MDQ0156866.1"/>
    <property type="molecule type" value="Genomic_DNA"/>
</dbReference>
<dbReference type="CDD" id="cd06169">
    <property type="entry name" value="BMC"/>
    <property type="match status" value="1"/>
</dbReference>
<dbReference type="Gene3D" id="3.30.70.1710">
    <property type="match status" value="1"/>
</dbReference>
<keyword evidence="2" id="KW-1283">Bacterial microcompartment</keyword>
<dbReference type="InterPro" id="IPR044872">
    <property type="entry name" value="CcmK/CsoS1_BMC"/>
</dbReference>
<comment type="caution">
    <text evidence="6">The sequence shown here is derived from an EMBL/GenBank/DDBJ whole genome shotgun (WGS) entry which is preliminary data.</text>
</comment>
<evidence type="ECO:0000259" key="5">
    <source>
        <dbReference type="PROSITE" id="PS51930"/>
    </source>
</evidence>
<dbReference type="RefSeq" id="WP_307151354.1">
    <property type="nucleotide sequence ID" value="NZ_JAUSTU010000016.1"/>
</dbReference>
<sequence>MKKYEALGVVETQYFTIAMELLDQMCKSSDVEFLASENYLGGRLVTLIIGGSVSDVTVAVDVAKQVAETKANQPLKMALVINNPHAEIMKYIISSQPQSEVEEGKLNSIEMETKEESKSKKKKSKKAVKNQ</sequence>
<evidence type="ECO:0000313" key="7">
    <source>
        <dbReference type="Proteomes" id="UP001231362"/>
    </source>
</evidence>
<feature type="region of interest" description="Disordered" evidence="4">
    <location>
        <begin position="96"/>
        <end position="131"/>
    </location>
</feature>
<accession>A0ABT9V7D3</accession>
<feature type="domain" description="BMC" evidence="5">
    <location>
        <begin position="6"/>
        <end position="93"/>
    </location>
</feature>
<evidence type="ECO:0000256" key="3">
    <source>
        <dbReference type="PROSITE-ProRule" id="PRU01278"/>
    </source>
</evidence>
<dbReference type="PROSITE" id="PS51930">
    <property type="entry name" value="BMC_2"/>
    <property type="match status" value="1"/>
</dbReference>
<evidence type="ECO:0000256" key="1">
    <source>
        <dbReference type="ARBA" id="ARBA00024322"/>
    </source>
</evidence>
<dbReference type="Pfam" id="PF00936">
    <property type="entry name" value="BMC"/>
    <property type="match status" value="1"/>
</dbReference>
<evidence type="ECO:0000313" key="6">
    <source>
        <dbReference type="EMBL" id="MDQ0156866.1"/>
    </source>
</evidence>
<dbReference type="PANTHER" id="PTHR33941:SF11">
    <property type="entry name" value="BACTERIAL MICROCOMPARTMENT SHELL PROTEIN PDUJ"/>
    <property type="match status" value="1"/>
</dbReference>
<evidence type="ECO:0000256" key="4">
    <source>
        <dbReference type="SAM" id="MobiDB-lite"/>
    </source>
</evidence>